<proteinExistence type="predicted"/>
<organism evidence="2 3">
    <name type="scientific">Oryza sativa subsp. japonica</name>
    <name type="common">Rice</name>
    <dbReference type="NCBI Taxonomy" id="39947"/>
    <lineage>
        <taxon>Eukaryota</taxon>
        <taxon>Viridiplantae</taxon>
        <taxon>Streptophyta</taxon>
        <taxon>Embryophyta</taxon>
        <taxon>Tracheophyta</taxon>
        <taxon>Spermatophyta</taxon>
        <taxon>Magnoliopsida</taxon>
        <taxon>Liliopsida</taxon>
        <taxon>Poales</taxon>
        <taxon>Poaceae</taxon>
        <taxon>BOP clade</taxon>
        <taxon>Oryzoideae</taxon>
        <taxon>Oryzeae</taxon>
        <taxon>Oryzinae</taxon>
        <taxon>Oryza</taxon>
        <taxon>Oryza sativa</taxon>
    </lineage>
</organism>
<evidence type="ECO:0000313" key="3">
    <source>
        <dbReference type="Proteomes" id="UP000059680"/>
    </source>
</evidence>
<feature type="compositionally biased region" description="Basic and acidic residues" evidence="1">
    <location>
        <begin position="16"/>
        <end position="29"/>
    </location>
</feature>
<gene>
    <name evidence="2" type="ordered locus">Os09g0436850</name>
    <name evidence="2" type="ORF">OSNPB_090436850</name>
</gene>
<feature type="non-terminal residue" evidence="2">
    <location>
        <position position="121"/>
    </location>
</feature>
<sequence>MKAPPRNLTTASGRRPRGEGGKMRQECSRRYGLPRGSTLGAAAAAAASPASEPSGPSDARQERVATPLVRWAQRMRAWGGGCTGEAEGGVDRRCAAAVAAAAAMGREGSEEGRDEHKLTVS</sequence>
<feature type="region of interest" description="Disordered" evidence="1">
    <location>
        <begin position="1"/>
        <end position="64"/>
    </location>
</feature>
<dbReference type="Gramene" id="Os09t0436850-00">
    <property type="protein sequence ID" value="Os09t0436850-00"/>
    <property type="gene ID" value="Os09g0436850"/>
</dbReference>
<evidence type="ECO:0000313" key="2">
    <source>
        <dbReference type="EMBL" id="BAT08256.1"/>
    </source>
</evidence>
<evidence type="ECO:0000256" key="1">
    <source>
        <dbReference type="SAM" id="MobiDB-lite"/>
    </source>
</evidence>
<protein>
    <submittedName>
        <fullName evidence="2">Os09g0436850 protein</fullName>
    </submittedName>
</protein>
<dbReference type="InParanoid" id="A0A0P0XN46"/>
<dbReference type="Proteomes" id="UP000059680">
    <property type="component" value="Chromosome 9"/>
</dbReference>
<reference evidence="3" key="1">
    <citation type="journal article" date="2005" name="Nature">
        <title>The map-based sequence of the rice genome.</title>
        <authorList>
            <consortium name="International rice genome sequencing project (IRGSP)"/>
            <person name="Matsumoto T."/>
            <person name="Wu J."/>
            <person name="Kanamori H."/>
            <person name="Katayose Y."/>
            <person name="Fujisawa M."/>
            <person name="Namiki N."/>
            <person name="Mizuno H."/>
            <person name="Yamamoto K."/>
            <person name="Antonio B.A."/>
            <person name="Baba T."/>
            <person name="Sakata K."/>
            <person name="Nagamura Y."/>
            <person name="Aoki H."/>
            <person name="Arikawa K."/>
            <person name="Arita K."/>
            <person name="Bito T."/>
            <person name="Chiden Y."/>
            <person name="Fujitsuka N."/>
            <person name="Fukunaka R."/>
            <person name="Hamada M."/>
            <person name="Harada C."/>
            <person name="Hayashi A."/>
            <person name="Hijishita S."/>
            <person name="Honda M."/>
            <person name="Hosokawa S."/>
            <person name="Ichikawa Y."/>
            <person name="Idonuma A."/>
            <person name="Iijima M."/>
            <person name="Ikeda M."/>
            <person name="Ikeno M."/>
            <person name="Ito K."/>
            <person name="Ito S."/>
            <person name="Ito T."/>
            <person name="Ito Y."/>
            <person name="Ito Y."/>
            <person name="Iwabuchi A."/>
            <person name="Kamiya K."/>
            <person name="Karasawa W."/>
            <person name="Kurita K."/>
            <person name="Katagiri S."/>
            <person name="Kikuta A."/>
            <person name="Kobayashi H."/>
            <person name="Kobayashi N."/>
            <person name="Machita K."/>
            <person name="Maehara T."/>
            <person name="Masukawa M."/>
            <person name="Mizubayashi T."/>
            <person name="Mukai Y."/>
            <person name="Nagasaki H."/>
            <person name="Nagata Y."/>
            <person name="Naito S."/>
            <person name="Nakashima M."/>
            <person name="Nakama Y."/>
            <person name="Nakamichi Y."/>
            <person name="Nakamura M."/>
            <person name="Meguro A."/>
            <person name="Negishi M."/>
            <person name="Ohta I."/>
            <person name="Ohta T."/>
            <person name="Okamoto M."/>
            <person name="Ono N."/>
            <person name="Saji S."/>
            <person name="Sakaguchi M."/>
            <person name="Sakai K."/>
            <person name="Shibata M."/>
            <person name="Shimokawa T."/>
            <person name="Song J."/>
            <person name="Takazaki Y."/>
            <person name="Terasawa K."/>
            <person name="Tsugane M."/>
            <person name="Tsuji K."/>
            <person name="Ueda S."/>
            <person name="Waki K."/>
            <person name="Yamagata H."/>
            <person name="Yamamoto M."/>
            <person name="Yamamoto S."/>
            <person name="Yamane H."/>
            <person name="Yoshiki S."/>
            <person name="Yoshihara R."/>
            <person name="Yukawa K."/>
            <person name="Zhong H."/>
            <person name="Yano M."/>
            <person name="Yuan Q."/>
            <person name="Ouyang S."/>
            <person name="Liu J."/>
            <person name="Jones K.M."/>
            <person name="Gansberger K."/>
            <person name="Moffat K."/>
            <person name="Hill J."/>
            <person name="Bera J."/>
            <person name="Fadrosh D."/>
            <person name="Jin S."/>
            <person name="Johri S."/>
            <person name="Kim M."/>
            <person name="Overton L."/>
            <person name="Reardon M."/>
            <person name="Tsitrin T."/>
            <person name="Vuong H."/>
            <person name="Weaver B."/>
            <person name="Ciecko A."/>
            <person name="Tallon L."/>
            <person name="Jackson J."/>
            <person name="Pai G."/>
            <person name="Aken S.V."/>
            <person name="Utterback T."/>
            <person name="Reidmuller S."/>
            <person name="Feldblyum T."/>
            <person name="Hsiao J."/>
            <person name="Zismann V."/>
            <person name="Iobst S."/>
            <person name="de Vazeille A.R."/>
            <person name="Buell C.R."/>
            <person name="Ying K."/>
            <person name="Li Y."/>
            <person name="Lu T."/>
            <person name="Huang Y."/>
            <person name="Zhao Q."/>
            <person name="Feng Q."/>
            <person name="Zhang L."/>
            <person name="Zhu J."/>
            <person name="Weng Q."/>
            <person name="Mu J."/>
            <person name="Lu Y."/>
            <person name="Fan D."/>
            <person name="Liu Y."/>
            <person name="Guan J."/>
            <person name="Zhang Y."/>
            <person name="Yu S."/>
            <person name="Liu X."/>
            <person name="Zhang Y."/>
            <person name="Hong G."/>
            <person name="Han B."/>
            <person name="Choisne N."/>
            <person name="Demange N."/>
            <person name="Orjeda G."/>
            <person name="Samain S."/>
            <person name="Cattolico L."/>
            <person name="Pelletier E."/>
            <person name="Couloux A."/>
            <person name="Segurens B."/>
            <person name="Wincker P."/>
            <person name="D'Hont A."/>
            <person name="Scarpelli C."/>
            <person name="Weissenbach J."/>
            <person name="Salanoubat M."/>
            <person name="Quetier F."/>
            <person name="Yu Y."/>
            <person name="Kim H.R."/>
            <person name="Rambo T."/>
            <person name="Currie J."/>
            <person name="Collura K."/>
            <person name="Luo M."/>
            <person name="Yang T."/>
            <person name="Ammiraju J.S.S."/>
            <person name="Engler F."/>
            <person name="Soderlund C."/>
            <person name="Wing R.A."/>
            <person name="Palmer L.E."/>
            <person name="de la Bastide M."/>
            <person name="Spiegel L."/>
            <person name="Nascimento L."/>
            <person name="Zutavern T."/>
            <person name="O'Shaughnessy A."/>
            <person name="Dike S."/>
            <person name="Dedhia N."/>
            <person name="Preston R."/>
            <person name="Balija V."/>
            <person name="McCombie W.R."/>
            <person name="Chow T."/>
            <person name="Chen H."/>
            <person name="Chung M."/>
            <person name="Chen C."/>
            <person name="Shaw J."/>
            <person name="Wu H."/>
            <person name="Hsiao K."/>
            <person name="Chao Y."/>
            <person name="Chu M."/>
            <person name="Cheng C."/>
            <person name="Hour A."/>
            <person name="Lee P."/>
            <person name="Lin S."/>
            <person name="Lin Y."/>
            <person name="Liou J."/>
            <person name="Liu S."/>
            <person name="Hsing Y."/>
            <person name="Raghuvanshi S."/>
            <person name="Mohanty A."/>
            <person name="Bharti A.K."/>
            <person name="Gaur A."/>
            <person name="Gupta V."/>
            <person name="Kumar D."/>
            <person name="Ravi V."/>
            <person name="Vij S."/>
            <person name="Kapur A."/>
            <person name="Khurana P."/>
            <person name="Khurana P."/>
            <person name="Khurana J.P."/>
            <person name="Tyagi A.K."/>
            <person name="Gaikwad K."/>
            <person name="Singh A."/>
            <person name="Dalal V."/>
            <person name="Srivastava S."/>
            <person name="Dixit A."/>
            <person name="Pal A.K."/>
            <person name="Ghazi I.A."/>
            <person name="Yadav M."/>
            <person name="Pandit A."/>
            <person name="Bhargava A."/>
            <person name="Sureshbabu K."/>
            <person name="Batra K."/>
            <person name="Sharma T.R."/>
            <person name="Mohapatra T."/>
            <person name="Singh N.K."/>
            <person name="Messing J."/>
            <person name="Nelson A.B."/>
            <person name="Fuks G."/>
            <person name="Kavchok S."/>
            <person name="Keizer G."/>
            <person name="Linton E."/>
            <person name="Llaca V."/>
            <person name="Song R."/>
            <person name="Tanyolac B."/>
            <person name="Young S."/>
            <person name="Ho-Il K."/>
            <person name="Hahn J.H."/>
            <person name="Sangsakoo G."/>
            <person name="Vanavichit A."/>
            <person name="de Mattos Luiz.A.T."/>
            <person name="Zimmer P.D."/>
            <person name="Malone G."/>
            <person name="Dellagostin O."/>
            <person name="de Oliveira A.C."/>
            <person name="Bevan M."/>
            <person name="Bancroft I."/>
            <person name="Minx P."/>
            <person name="Cordum H."/>
            <person name="Wilson R."/>
            <person name="Cheng Z."/>
            <person name="Jin W."/>
            <person name="Jiang J."/>
            <person name="Leong S.A."/>
            <person name="Iwama H."/>
            <person name="Gojobori T."/>
            <person name="Itoh T."/>
            <person name="Niimura Y."/>
            <person name="Fujii Y."/>
            <person name="Habara T."/>
            <person name="Sakai H."/>
            <person name="Sato Y."/>
            <person name="Wilson G."/>
            <person name="Kumar K."/>
            <person name="McCouch S."/>
            <person name="Juretic N."/>
            <person name="Hoen D."/>
            <person name="Wright S."/>
            <person name="Bruskiewich R."/>
            <person name="Bureau T."/>
            <person name="Miyao A."/>
            <person name="Hirochika H."/>
            <person name="Nishikawa T."/>
            <person name="Kadowaki K."/>
            <person name="Sugiura M."/>
            <person name="Burr B."/>
            <person name="Sasaki T."/>
        </authorList>
    </citation>
    <scope>NUCLEOTIDE SEQUENCE [LARGE SCALE GENOMIC DNA]</scope>
    <source>
        <strain evidence="3">cv. Nipponbare</strain>
    </source>
</reference>
<dbReference type="AlphaFoldDB" id="A0A0P0XN46"/>
<reference evidence="2 3" key="3">
    <citation type="journal article" date="2013" name="Rice">
        <title>Improvement of the Oryza sativa Nipponbare reference genome using next generation sequence and optical map data.</title>
        <authorList>
            <person name="Kawahara Y."/>
            <person name="de la Bastide M."/>
            <person name="Hamilton J.P."/>
            <person name="Kanamori H."/>
            <person name="McCombie W.R."/>
            <person name="Ouyang S."/>
            <person name="Schwartz D.C."/>
            <person name="Tanaka T."/>
            <person name="Wu J."/>
            <person name="Zhou S."/>
            <person name="Childs K.L."/>
            <person name="Davidson R.M."/>
            <person name="Lin H."/>
            <person name="Quesada-Ocampo L."/>
            <person name="Vaillancourt B."/>
            <person name="Sakai H."/>
            <person name="Lee S.S."/>
            <person name="Kim J."/>
            <person name="Numa H."/>
            <person name="Itoh T."/>
            <person name="Buell C.R."/>
            <person name="Matsumoto T."/>
        </authorList>
    </citation>
    <scope>NUCLEOTIDE SEQUENCE [LARGE SCALE GENOMIC DNA]</scope>
    <source>
        <strain evidence="3">cv. Nipponbare</strain>
    </source>
</reference>
<dbReference type="EMBL" id="AP014965">
    <property type="protein sequence ID" value="BAT08256.1"/>
    <property type="molecule type" value="Genomic_DNA"/>
</dbReference>
<name>A0A0P0XN46_ORYSJ</name>
<feature type="compositionally biased region" description="Low complexity" evidence="1">
    <location>
        <begin position="41"/>
        <end position="58"/>
    </location>
</feature>
<keyword evidence="3" id="KW-1185">Reference proteome</keyword>
<reference evidence="2 3" key="2">
    <citation type="journal article" date="2013" name="Plant Cell Physiol.">
        <title>Rice Annotation Project Database (RAP-DB): an integrative and interactive database for rice genomics.</title>
        <authorList>
            <person name="Sakai H."/>
            <person name="Lee S.S."/>
            <person name="Tanaka T."/>
            <person name="Numa H."/>
            <person name="Kim J."/>
            <person name="Kawahara Y."/>
            <person name="Wakimoto H."/>
            <person name="Yang C.C."/>
            <person name="Iwamoto M."/>
            <person name="Abe T."/>
            <person name="Yamada Y."/>
            <person name="Muto A."/>
            <person name="Inokuchi H."/>
            <person name="Ikemura T."/>
            <person name="Matsumoto T."/>
            <person name="Sasaki T."/>
            <person name="Itoh T."/>
        </authorList>
    </citation>
    <scope>NUCLEOTIDE SEQUENCE [LARGE SCALE GENOMIC DNA]</scope>
    <source>
        <strain evidence="3">cv. Nipponbare</strain>
    </source>
</reference>
<dbReference type="PaxDb" id="39947-A0A0P0XN46"/>
<accession>A0A0P0XN46</accession>